<dbReference type="InterPro" id="IPR007201">
    <property type="entry name" value="Mei2-like_Rrm_C"/>
</dbReference>
<dbReference type="Gene3D" id="3.30.70.330">
    <property type="match status" value="1"/>
</dbReference>
<organism evidence="3">
    <name type="scientific">Salvia splendens</name>
    <name type="common">Scarlet sage</name>
    <dbReference type="NCBI Taxonomy" id="180675"/>
    <lineage>
        <taxon>Eukaryota</taxon>
        <taxon>Viridiplantae</taxon>
        <taxon>Streptophyta</taxon>
        <taxon>Embryophyta</taxon>
        <taxon>Tracheophyta</taxon>
        <taxon>Spermatophyta</taxon>
        <taxon>Magnoliopsida</taxon>
        <taxon>eudicotyledons</taxon>
        <taxon>Gunneridae</taxon>
        <taxon>Pentapetalae</taxon>
        <taxon>asterids</taxon>
        <taxon>lamiids</taxon>
        <taxon>Lamiales</taxon>
        <taxon>Lamiaceae</taxon>
        <taxon>Nepetoideae</taxon>
        <taxon>Mentheae</taxon>
        <taxon>Salviinae</taxon>
        <taxon>Salvia</taxon>
        <taxon>Salvia subgen. Calosphace</taxon>
        <taxon>core Calosphace</taxon>
    </lineage>
</organism>
<evidence type="ECO:0000313" key="3">
    <source>
        <dbReference type="EMBL" id="KAG6411947.1"/>
    </source>
</evidence>
<evidence type="ECO:0000313" key="4">
    <source>
        <dbReference type="Proteomes" id="UP000298416"/>
    </source>
</evidence>
<feature type="compositionally biased region" description="Low complexity" evidence="1">
    <location>
        <begin position="36"/>
        <end position="47"/>
    </location>
</feature>
<evidence type="ECO:0000256" key="1">
    <source>
        <dbReference type="SAM" id="MobiDB-lite"/>
    </source>
</evidence>
<feature type="region of interest" description="Disordered" evidence="1">
    <location>
        <begin position="1"/>
        <end position="47"/>
    </location>
</feature>
<dbReference type="AlphaFoldDB" id="A0A8X8ZNI3"/>
<feature type="domain" description="Mei2-like C-terminal RNA recognition motif" evidence="2">
    <location>
        <begin position="112"/>
        <end position="223"/>
    </location>
</feature>
<accession>A0A8X8ZNI3</accession>
<dbReference type="EMBL" id="PNBA02000009">
    <property type="protein sequence ID" value="KAG6411947.1"/>
    <property type="molecule type" value="Genomic_DNA"/>
</dbReference>
<name>A0A8X8ZNI3_SALSN</name>
<feature type="compositionally biased region" description="Basic and acidic residues" evidence="1">
    <location>
        <begin position="84"/>
        <end position="99"/>
    </location>
</feature>
<sequence length="272" mass="31387">MAHQNSKNLNPFAPEYIPMTPSLPPLQPPFLPPHQLPTYSAAPQSQAFFPAPLPPHQFLPYYTHNPSVAAPPPPPETRGRRERRHEQFSQRGVRNAESKHQIVPLTRDQEATTVMIKNIPYNCRQKELITMLDDFCKNQNARNETQETPSPYAYDYLYLPIDFWTRKSRGYAFVNFTTSRAAWEFHDCVHLTDWGFHHRPSWQKKIEIVCAEIQGMEGVLSHFSESVFECDTDEYLPVCFSPARDGSGHPVELIIIGKRLPVGERRSYINQN</sequence>
<reference evidence="3" key="1">
    <citation type="submission" date="2018-01" db="EMBL/GenBank/DDBJ databases">
        <authorList>
            <person name="Mao J.F."/>
        </authorList>
    </citation>
    <scope>NUCLEOTIDE SEQUENCE</scope>
    <source>
        <strain evidence="3">Huo1</strain>
        <tissue evidence="3">Leaf</tissue>
    </source>
</reference>
<keyword evidence="4" id="KW-1185">Reference proteome</keyword>
<proteinExistence type="predicted"/>
<protein>
    <recommendedName>
        <fullName evidence="2">Mei2-like C-terminal RNA recognition motif domain-containing protein</fullName>
    </recommendedName>
</protein>
<dbReference type="Proteomes" id="UP000298416">
    <property type="component" value="Unassembled WGS sequence"/>
</dbReference>
<feature type="compositionally biased region" description="Pro residues" evidence="1">
    <location>
        <begin position="21"/>
        <end position="35"/>
    </location>
</feature>
<gene>
    <name evidence="3" type="ORF">SASPL_124602</name>
</gene>
<dbReference type="InterPro" id="IPR035979">
    <property type="entry name" value="RBD_domain_sf"/>
</dbReference>
<dbReference type="Pfam" id="PF04059">
    <property type="entry name" value="RRM_2"/>
    <property type="match status" value="1"/>
</dbReference>
<reference evidence="3" key="2">
    <citation type="submission" date="2020-08" db="EMBL/GenBank/DDBJ databases">
        <title>Plant Genome Project.</title>
        <authorList>
            <person name="Zhang R.-G."/>
        </authorList>
    </citation>
    <scope>NUCLEOTIDE SEQUENCE</scope>
    <source>
        <strain evidence="3">Huo1</strain>
        <tissue evidence="3">Leaf</tissue>
    </source>
</reference>
<comment type="caution">
    <text evidence="3">The sequence shown here is derived from an EMBL/GenBank/DDBJ whole genome shotgun (WGS) entry which is preliminary data.</text>
</comment>
<dbReference type="GO" id="GO:0003676">
    <property type="term" value="F:nucleic acid binding"/>
    <property type="evidence" value="ECO:0007669"/>
    <property type="project" value="InterPro"/>
</dbReference>
<dbReference type="SUPFAM" id="SSF54928">
    <property type="entry name" value="RNA-binding domain, RBD"/>
    <property type="match status" value="1"/>
</dbReference>
<evidence type="ECO:0000259" key="2">
    <source>
        <dbReference type="Pfam" id="PF04059"/>
    </source>
</evidence>
<feature type="region of interest" description="Disordered" evidence="1">
    <location>
        <begin position="60"/>
        <end position="99"/>
    </location>
</feature>
<dbReference type="InterPro" id="IPR012677">
    <property type="entry name" value="Nucleotide-bd_a/b_plait_sf"/>
</dbReference>